<keyword evidence="9" id="KW-0406">Ion transport</keyword>
<evidence type="ECO:0000256" key="7">
    <source>
        <dbReference type="ARBA" id="ARBA00022729"/>
    </source>
</evidence>
<gene>
    <name evidence="18" type="ORF">IAC54_01205</name>
</gene>
<evidence type="ECO:0000313" key="18">
    <source>
        <dbReference type="EMBL" id="MBO8437502.1"/>
    </source>
</evidence>
<keyword evidence="4" id="KW-1134">Transmembrane beta strand</keyword>
<dbReference type="InterPro" id="IPR054765">
    <property type="entry name" value="SLBB_dom"/>
</dbReference>
<dbReference type="Gene3D" id="3.10.560.10">
    <property type="entry name" value="Outer membrane lipoprotein wza domain like"/>
    <property type="match status" value="1"/>
</dbReference>
<organism evidence="18 19">
    <name type="scientific">Candidatus Caccoplasma merdipullorum</name>
    <dbReference type="NCBI Taxonomy" id="2840718"/>
    <lineage>
        <taxon>Bacteria</taxon>
        <taxon>Pseudomonadati</taxon>
        <taxon>Bacteroidota</taxon>
        <taxon>Bacteroidia</taxon>
        <taxon>Bacteroidales</taxon>
        <taxon>Bacteroidaceae</taxon>
        <taxon>Bacteroidaceae incertae sedis</taxon>
        <taxon>Candidatus Caccoplasma</taxon>
    </lineage>
</organism>
<reference evidence="18" key="1">
    <citation type="submission" date="2020-10" db="EMBL/GenBank/DDBJ databases">
        <authorList>
            <person name="Gilroy R."/>
        </authorList>
    </citation>
    <scope>NUCLEOTIDE SEQUENCE</scope>
    <source>
        <strain evidence="18">G3-4614</strain>
    </source>
</reference>
<dbReference type="InterPro" id="IPR003715">
    <property type="entry name" value="Poly_export_N"/>
</dbReference>
<keyword evidence="12" id="KW-0564">Palmitate</keyword>
<dbReference type="GO" id="GO:0006811">
    <property type="term" value="P:monoatomic ion transport"/>
    <property type="evidence" value="ECO:0007669"/>
    <property type="project" value="UniProtKB-KW"/>
</dbReference>
<dbReference type="GO" id="GO:0015288">
    <property type="term" value="F:porin activity"/>
    <property type="evidence" value="ECO:0007669"/>
    <property type="project" value="UniProtKB-KW"/>
</dbReference>
<keyword evidence="10" id="KW-0626">Porin</keyword>
<evidence type="ECO:0000259" key="16">
    <source>
        <dbReference type="Pfam" id="PF02563"/>
    </source>
</evidence>
<dbReference type="AlphaFoldDB" id="A0A9D9E2G2"/>
<protein>
    <submittedName>
        <fullName evidence="18">Polysaccharide biosynthesis/export family protein</fullName>
    </submittedName>
</protein>
<keyword evidence="14" id="KW-0449">Lipoprotein</keyword>
<keyword evidence="15" id="KW-1133">Transmembrane helix</keyword>
<evidence type="ECO:0000256" key="2">
    <source>
        <dbReference type="ARBA" id="ARBA00009450"/>
    </source>
</evidence>
<dbReference type="Pfam" id="PF22461">
    <property type="entry name" value="SLBB_2"/>
    <property type="match status" value="1"/>
</dbReference>
<comment type="similarity">
    <text evidence="2">Belongs to the BexD/CtrA/VexA family.</text>
</comment>
<keyword evidence="13" id="KW-0998">Cell outer membrane</keyword>
<reference evidence="18" key="2">
    <citation type="journal article" date="2021" name="PeerJ">
        <title>Extensive microbial diversity within the chicken gut microbiome revealed by metagenomics and culture.</title>
        <authorList>
            <person name="Gilroy R."/>
            <person name="Ravi A."/>
            <person name="Getino M."/>
            <person name="Pursley I."/>
            <person name="Horton D.L."/>
            <person name="Alikhan N.F."/>
            <person name="Baker D."/>
            <person name="Gharbi K."/>
            <person name="Hall N."/>
            <person name="Watson M."/>
            <person name="Adriaenssens E.M."/>
            <person name="Foster-Nyarko E."/>
            <person name="Jarju S."/>
            <person name="Secka A."/>
            <person name="Antonio M."/>
            <person name="Oren A."/>
            <person name="Chaudhuri R.R."/>
            <person name="La Ragione R."/>
            <person name="Hildebrand F."/>
            <person name="Pallen M.J."/>
        </authorList>
    </citation>
    <scope>NUCLEOTIDE SEQUENCE</scope>
    <source>
        <strain evidence="18">G3-4614</strain>
    </source>
</reference>
<feature type="transmembrane region" description="Helical" evidence="15">
    <location>
        <begin position="248"/>
        <end position="270"/>
    </location>
</feature>
<evidence type="ECO:0000256" key="14">
    <source>
        <dbReference type="ARBA" id="ARBA00023288"/>
    </source>
</evidence>
<sequence length="271" mass="29952">MARFILPIFIITVLAFSSCKSTKDIIYFEGYGNADSLLVTEILQDKSEYAPLIEPDDELSIIVSAENVATVAPFNLPAINVKDAQTVDLVASGQLQTYIVDGDGEITFPVFGRLKIAGMTRKAAENYLQGLISQYVINPIVTINILNSKISILGEVNAPGSKPLNCERLTILDAIALAGDISIQGNRTNVLLIREEGGKRNFYRIDLTNPDIFTKPYYYVKKNDVIYVEPNKERQQMARYNSQKQTNISIISTTLSGISIISSLIMAFSLK</sequence>
<evidence type="ECO:0000256" key="12">
    <source>
        <dbReference type="ARBA" id="ARBA00023139"/>
    </source>
</evidence>
<keyword evidence="8" id="KW-0625">Polysaccharide transport</keyword>
<evidence type="ECO:0000256" key="9">
    <source>
        <dbReference type="ARBA" id="ARBA00023065"/>
    </source>
</evidence>
<evidence type="ECO:0000256" key="15">
    <source>
        <dbReference type="SAM" id="Phobius"/>
    </source>
</evidence>
<comment type="subcellular location">
    <subcellularLocation>
        <location evidence="1">Cell outer membrane</location>
        <topology evidence="1">Multi-pass membrane protein</topology>
    </subcellularLocation>
</comment>
<evidence type="ECO:0000256" key="8">
    <source>
        <dbReference type="ARBA" id="ARBA00023047"/>
    </source>
</evidence>
<dbReference type="GO" id="GO:0009279">
    <property type="term" value="C:cell outer membrane"/>
    <property type="evidence" value="ECO:0007669"/>
    <property type="project" value="UniProtKB-SubCell"/>
</dbReference>
<dbReference type="Pfam" id="PF02563">
    <property type="entry name" value="Poly_export"/>
    <property type="match status" value="1"/>
</dbReference>
<accession>A0A9D9E2G2</accession>
<evidence type="ECO:0000256" key="6">
    <source>
        <dbReference type="ARBA" id="ARBA00022692"/>
    </source>
</evidence>
<evidence type="ECO:0000256" key="10">
    <source>
        <dbReference type="ARBA" id="ARBA00023114"/>
    </source>
</evidence>
<evidence type="ECO:0000313" key="19">
    <source>
        <dbReference type="Proteomes" id="UP000823636"/>
    </source>
</evidence>
<evidence type="ECO:0000256" key="4">
    <source>
        <dbReference type="ARBA" id="ARBA00022452"/>
    </source>
</evidence>
<evidence type="ECO:0000256" key="13">
    <source>
        <dbReference type="ARBA" id="ARBA00023237"/>
    </source>
</evidence>
<keyword evidence="11 15" id="KW-0472">Membrane</keyword>
<dbReference type="PROSITE" id="PS51257">
    <property type="entry name" value="PROKAR_LIPOPROTEIN"/>
    <property type="match status" value="1"/>
</dbReference>
<comment type="caution">
    <text evidence="18">The sequence shown here is derived from an EMBL/GenBank/DDBJ whole genome shotgun (WGS) entry which is preliminary data.</text>
</comment>
<dbReference type="PANTHER" id="PTHR33619:SF3">
    <property type="entry name" value="POLYSACCHARIDE EXPORT PROTEIN GFCE-RELATED"/>
    <property type="match status" value="1"/>
</dbReference>
<dbReference type="PANTHER" id="PTHR33619">
    <property type="entry name" value="POLYSACCHARIDE EXPORT PROTEIN GFCE-RELATED"/>
    <property type="match status" value="1"/>
</dbReference>
<dbReference type="InterPro" id="IPR049712">
    <property type="entry name" value="Poly_export"/>
</dbReference>
<evidence type="ECO:0000256" key="3">
    <source>
        <dbReference type="ARBA" id="ARBA00022448"/>
    </source>
</evidence>
<feature type="domain" description="Polysaccharide export protein N-terminal" evidence="16">
    <location>
        <begin position="48"/>
        <end position="145"/>
    </location>
</feature>
<dbReference type="Proteomes" id="UP000823636">
    <property type="component" value="Unassembled WGS sequence"/>
</dbReference>
<evidence type="ECO:0000256" key="1">
    <source>
        <dbReference type="ARBA" id="ARBA00004571"/>
    </source>
</evidence>
<feature type="domain" description="SLBB" evidence="17">
    <location>
        <begin position="149"/>
        <end position="228"/>
    </location>
</feature>
<proteinExistence type="inferred from homology"/>
<dbReference type="GO" id="GO:0015159">
    <property type="term" value="F:polysaccharide transmembrane transporter activity"/>
    <property type="evidence" value="ECO:0007669"/>
    <property type="project" value="InterPro"/>
</dbReference>
<evidence type="ECO:0000259" key="17">
    <source>
        <dbReference type="Pfam" id="PF22461"/>
    </source>
</evidence>
<keyword evidence="5" id="KW-0762">Sugar transport</keyword>
<dbReference type="GO" id="GO:0046930">
    <property type="term" value="C:pore complex"/>
    <property type="evidence" value="ECO:0007669"/>
    <property type="project" value="UniProtKB-KW"/>
</dbReference>
<evidence type="ECO:0000256" key="5">
    <source>
        <dbReference type="ARBA" id="ARBA00022597"/>
    </source>
</evidence>
<keyword evidence="6 15" id="KW-0812">Transmembrane</keyword>
<evidence type="ECO:0000256" key="11">
    <source>
        <dbReference type="ARBA" id="ARBA00023136"/>
    </source>
</evidence>
<name>A0A9D9E2G2_9BACT</name>
<keyword evidence="3" id="KW-0813">Transport</keyword>
<dbReference type="EMBL" id="JADIMW010000010">
    <property type="protein sequence ID" value="MBO8437502.1"/>
    <property type="molecule type" value="Genomic_DNA"/>
</dbReference>
<keyword evidence="7" id="KW-0732">Signal</keyword>